<dbReference type="HOGENOM" id="CLU_3033838_0_0_1"/>
<gene>
    <name evidence="2" type="ORF">SERLA73DRAFT_182483</name>
</gene>
<proteinExistence type="predicted"/>
<name>F8PXI1_SERL3</name>
<evidence type="ECO:0000313" key="3">
    <source>
        <dbReference type="Proteomes" id="UP000008063"/>
    </source>
</evidence>
<protein>
    <submittedName>
        <fullName evidence="2">Uncharacterized protein</fullName>
    </submittedName>
</protein>
<keyword evidence="3" id="KW-1185">Reference proteome</keyword>
<feature type="region of interest" description="Disordered" evidence="1">
    <location>
        <begin position="17"/>
        <end position="55"/>
    </location>
</feature>
<dbReference type="AlphaFoldDB" id="F8PXI1"/>
<evidence type="ECO:0000256" key="1">
    <source>
        <dbReference type="SAM" id="MobiDB-lite"/>
    </source>
</evidence>
<evidence type="ECO:0000313" key="2">
    <source>
        <dbReference type="EMBL" id="EGN99507.1"/>
    </source>
</evidence>
<sequence length="55" mass="6330">MPYPLDLRVACWQRPHSSKNRTVQERSARNVQVSGTDGVQHYLDKGAQNLSKSRY</sequence>
<dbReference type="InParanoid" id="F8PXI1"/>
<accession>F8PXI1</accession>
<reference evidence="3" key="1">
    <citation type="journal article" date="2011" name="Science">
        <title>The plant cell wall-decomposing machinery underlies the functional diversity of forest fungi.</title>
        <authorList>
            <person name="Eastwood D.C."/>
            <person name="Floudas D."/>
            <person name="Binder M."/>
            <person name="Majcherczyk A."/>
            <person name="Schneider P."/>
            <person name="Aerts A."/>
            <person name="Asiegbu F.O."/>
            <person name="Baker S.E."/>
            <person name="Barry K."/>
            <person name="Bendiksby M."/>
            <person name="Blumentritt M."/>
            <person name="Coutinho P.M."/>
            <person name="Cullen D."/>
            <person name="de Vries R.P."/>
            <person name="Gathman A."/>
            <person name="Goodell B."/>
            <person name="Henrissat B."/>
            <person name="Ihrmark K."/>
            <person name="Kauserud H."/>
            <person name="Kohler A."/>
            <person name="LaButti K."/>
            <person name="Lapidus A."/>
            <person name="Lavin J.L."/>
            <person name="Lee Y.-H."/>
            <person name="Lindquist E."/>
            <person name="Lilly W."/>
            <person name="Lucas S."/>
            <person name="Morin E."/>
            <person name="Murat C."/>
            <person name="Oguiza J.A."/>
            <person name="Park J."/>
            <person name="Pisabarro A.G."/>
            <person name="Riley R."/>
            <person name="Rosling A."/>
            <person name="Salamov A."/>
            <person name="Schmidt O."/>
            <person name="Schmutz J."/>
            <person name="Skrede I."/>
            <person name="Stenlid J."/>
            <person name="Wiebenga A."/>
            <person name="Xie X."/>
            <person name="Kuees U."/>
            <person name="Hibbett D.S."/>
            <person name="Hoffmeister D."/>
            <person name="Hoegberg N."/>
            <person name="Martin F."/>
            <person name="Grigoriev I.V."/>
            <person name="Watkinson S.C."/>
        </authorList>
    </citation>
    <scope>NUCLEOTIDE SEQUENCE [LARGE SCALE GENOMIC DNA]</scope>
    <source>
        <strain evidence="3">strain S7.3</strain>
    </source>
</reference>
<dbReference type="EMBL" id="GL945480">
    <property type="protein sequence ID" value="EGN99507.1"/>
    <property type="molecule type" value="Genomic_DNA"/>
</dbReference>
<dbReference type="Proteomes" id="UP000008063">
    <property type="component" value="Unassembled WGS sequence"/>
</dbReference>
<organism evidence="3">
    <name type="scientific">Serpula lacrymans var. lacrymans (strain S7.3)</name>
    <name type="common">Dry rot fungus</name>
    <dbReference type="NCBI Taxonomy" id="936435"/>
    <lineage>
        <taxon>Eukaryota</taxon>
        <taxon>Fungi</taxon>
        <taxon>Dikarya</taxon>
        <taxon>Basidiomycota</taxon>
        <taxon>Agaricomycotina</taxon>
        <taxon>Agaricomycetes</taxon>
        <taxon>Agaricomycetidae</taxon>
        <taxon>Boletales</taxon>
        <taxon>Coniophorineae</taxon>
        <taxon>Serpulaceae</taxon>
        <taxon>Serpula</taxon>
    </lineage>
</organism>